<organism evidence="2 3">
    <name type="scientific">Trichinella britovi</name>
    <name type="common">Parasitic roundworm</name>
    <dbReference type="NCBI Taxonomy" id="45882"/>
    <lineage>
        <taxon>Eukaryota</taxon>
        <taxon>Metazoa</taxon>
        <taxon>Ecdysozoa</taxon>
        <taxon>Nematoda</taxon>
        <taxon>Enoplea</taxon>
        <taxon>Dorylaimia</taxon>
        <taxon>Trichinellida</taxon>
        <taxon>Trichinellidae</taxon>
        <taxon>Trichinella</taxon>
    </lineage>
</organism>
<dbReference type="EMBL" id="JYDI01000066">
    <property type="protein sequence ID" value="KRY54670.1"/>
    <property type="molecule type" value="Genomic_DNA"/>
</dbReference>
<gene>
    <name evidence="2" type="ORF">T03_10378</name>
</gene>
<evidence type="ECO:0000313" key="3">
    <source>
        <dbReference type="Proteomes" id="UP000054653"/>
    </source>
</evidence>
<protein>
    <submittedName>
        <fullName evidence="2">Uncharacterized protein</fullName>
    </submittedName>
</protein>
<feature type="compositionally biased region" description="Basic and acidic residues" evidence="1">
    <location>
        <begin position="141"/>
        <end position="163"/>
    </location>
</feature>
<keyword evidence="3" id="KW-1185">Reference proteome</keyword>
<evidence type="ECO:0000313" key="2">
    <source>
        <dbReference type="EMBL" id="KRY54670.1"/>
    </source>
</evidence>
<evidence type="ECO:0000256" key="1">
    <source>
        <dbReference type="SAM" id="MobiDB-lite"/>
    </source>
</evidence>
<sequence>MLPVRTCLTTSNPERERGCGGVTSVIFRYGVHIFCHTKTCYKTVLPIHCNEKQWEMHKVRIVSLSKGVSKQDGIVEVPEDMHFDMEGKYESDSTNPFQEETKWECKCEFTVTKSKHGILVPEETDCSGITSITNSRSRRRDRQEKRTGRKPLKEKTTRSPGKEKILTGVDLEMIWKRRLSIFLPNMFEQGAFPPVGAPNAKGLRYKET</sequence>
<name>A0A0V1CZM5_TRIBR</name>
<accession>A0A0V1CZM5</accession>
<dbReference type="AlphaFoldDB" id="A0A0V1CZM5"/>
<dbReference type="Proteomes" id="UP000054653">
    <property type="component" value="Unassembled WGS sequence"/>
</dbReference>
<reference evidence="2 3" key="1">
    <citation type="submission" date="2015-01" db="EMBL/GenBank/DDBJ databases">
        <title>Evolution of Trichinella species and genotypes.</title>
        <authorList>
            <person name="Korhonen P.K."/>
            <person name="Edoardo P."/>
            <person name="Giuseppe L.R."/>
            <person name="Gasser R.B."/>
        </authorList>
    </citation>
    <scope>NUCLEOTIDE SEQUENCE [LARGE SCALE GENOMIC DNA]</scope>
    <source>
        <strain evidence="2">ISS120</strain>
    </source>
</reference>
<proteinExistence type="predicted"/>
<feature type="region of interest" description="Disordered" evidence="1">
    <location>
        <begin position="129"/>
        <end position="163"/>
    </location>
</feature>
<comment type="caution">
    <text evidence="2">The sequence shown here is derived from an EMBL/GenBank/DDBJ whole genome shotgun (WGS) entry which is preliminary data.</text>
</comment>